<protein>
    <submittedName>
        <fullName evidence="5">Uncharacterized protein</fullName>
    </submittedName>
</protein>
<keyword evidence="2" id="KW-0732">Signal</keyword>
<dbReference type="Proteomes" id="UP000295165">
    <property type="component" value="Unassembled WGS sequence"/>
</dbReference>
<dbReference type="Pfam" id="PF24088">
    <property type="entry name" value="DUF7373"/>
    <property type="match status" value="1"/>
</dbReference>
<organism evidence="5 6">
    <name type="scientific">Mycobacteroides franklinii</name>
    <dbReference type="NCBI Taxonomy" id="948102"/>
    <lineage>
        <taxon>Bacteria</taxon>
        <taxon>Bacillati</taxon>
        <taxon>Actinomycetota</taxon>
        <taxon>Actinomycetes</taxon>
        <taxon>Mycobacteriales</taxon>
        <taxon>Mycobacteriaceae</taxon>
        <taxon>Mycobacteroides</taxon>
    </lineage>
</organism>
<comment type="caution">
    <text evidence="5">The sequence shown here is derived from an EMBL/GenBank/DDBJ whole genome shotgun (WGS) entry which is preliminary data.</text>
</comment>
<sequence length="392" mass="41096" precursor="true">MKVVWLAAVLVTASLTAQACSDTPVRAPAADSTDSAPADSLDTGTYPLTPGPALGKAESDVVGRRIEAQRMSSAVVGPWEVDPDLNRKDMPNAVMKAEALDGVFSHEAANIAITHGYVTGFANARSTNDSAIPHDRRLKNFVMRFPDADAAAAVAPLLSSADRFGPGPVSPISIAGHPDTHAIAGVSDKGKQAVAAFTARGPFVLYQWGDASSTQTAAQIVSATLDKQIPAIDQFQPTDVTELVNLPRDPSGLVSRTIQQKEQRSINSAYAYDRRGSLNFALDPIAMAAIEDDAGVELMSAGVATVFQTKDAAATARMVAALITLAAKGRPGQAGATPTDPIPNLPGSQCVADENSNTCYATVDRYVIEAGQRELLDAQQLAAAQYRVLQSK</sequence>
<gene>
    <name evidence="5" type="ORF">CCUG63697_00014</name>
</gene>
<name>A0A4R8RI69_9MYCO</name>
<evidence type="ECO:0000259" key="4">
    <source>
        <dbReference type="Pfam" id="PF24092"/>
    </source>
</evidence>
<evidence type="ECO:0000313" key="5">
    <source>
        <dbReference type="EMBL" id="TDZ53849.1"/>
    </source>
</evidence>
<proteinExistence type="predicted"/>
<keyword evidence="6" id="KW-1185">Reference proteome</keyword>
<evidence type="ECO:0000256" key="1">
    <source>
        <dbReference type="SAM" id="MobiDB-lite"/>
    </source>
</evidence>
<dbReference type="AlphaFoldDB" id="A0A4R8RI69"/>
<evidence type="ECO:0000313" key="6">
    <source>
        <dbReference type="Proteomes" id="UP000295165"/>
    </source>
</evidence>
<dbReference type="PROSITE" id="PS51257">
    <property type="entry name" value="PROKAR_LIPOPROTEIN"/>
    <property type="match status" value="1"/>
</dbReference>
<reference evidence="5 6" key="1">
    <citation type="journal article" date="2019" name="Sci. Rep.">
        <title>Extended insight into the Mycobacterium chelonae-abscessus complex through whole genome sequencing of Mycobacterium salmoniphilum outbreak and Mycobacterium salmoniphilum-like strains.</title>
        <authorList>
            <person name="Behra P.R.K."/>
            <person name="Das S."/>
            <person name="Pettersson B.M.F."/>
            <person name="Shirreff L."/>
            <person name="DuCote T."/>
            <person name="Jacobsson K.G."/>
            <person name="Ennis D.G."/>
            <person name="Kirsebom L.A."/>
        </authorList>
    </citation>
    <scope>NUCLEOTIDE SEQUENCE [LARGE SCALE GENOMIC DNA]</scope>
    <source>
        <strain evidence="5 6">CCUG 63697</strain>
    </source>
</reference>
<accession>A0A4R8RI69</accession>
<feature type="domain" description="DUF7373" evidence="4">
    <location>
        <begin position="255"/>
        <end position="390"/>
    </location>
</feature>
<dbReference type="InterPro" id="IPR055797">
    <property type="entry name" value="DUF7373"/>
</dbReference>
<dbReference type="InterPro" id="IPR056463">
    <property type="entry name" value="DUF7373_C"/>
</dbReference>
<feature type="signal peptide" evidence="2">
    <location>
        <begin position="1"/>
        <end position="19"/>
    </location>
</feature>
<feature type="compositionally biased region" description="Low complexity" evidence="1">
    <location>
        <begin position="27"/>
        <end position="43"/>
    </location>
</feature>
<feature type="domain" description="DUF7373" evidence="3">
    <location>
        <begin position="55"/>
        <end position="247"/>
    </location>
</feature>
<dbReference type="RefSeq" id="WP_237158343.1">
    <property type="nucleotide sequence ID" value="NZ_PECB01000005.1"/>
</dbReference>
<evidence type="ECO:0000256" key="2">
    <source>
        <dbReference type="SAM" id="SignalP"/>
    </source>
</evidence>
<evidence type="ECO:0000259" key="3">
    <source>
        <dbReference type="Pfam" id="PF24088"/>
    </source>
</evidence>
<dbReference type="Pfam" id="PF24092">
    <property type="entry name" value="DUF7373_C"/>
    <property type="match status" value="1"/>
</dbReference>
<feature type="chain" id="PRO_5039652180" evidence="2">
    <location>
        <begin position="20"/>
        <end position="392"/>
    </location>
</feature>
<feature type="region of interest" description="Disordered" evidence="1">
    <location>
        <begin position="23"/>
        <end position="57"/>
    </location>
</feature>
<dbReference type="EMBL" id="PECC01000009">
    <property type="protein sequence ID" value="TDZ53849.1"/>
    <property type="molecule type" value="Genomic_DNA"/>
</dbReference>